<feature type="transmembrane region" description="Helical" evidence="2">
    <location>
        <begin position="329"/>
        <end position="346"/>
    </location>
</feature>
<evidence type="ECO:0000313" key="5">
    <source>
        <dbReference type="Proteomes" id="UP000861567"/>
    </source>
</evidence>
<dbReference type="EMBL" id="DACSEI010000007">
    <property type="protein sequence ID" value="HAT1595750.1"/>
    <property type="molecule type" value="Genomic_DNA"/>
</dbReference>
<feature type="transmembrane region" description="Helical" evidence="2">
    <location>
        <begin position="180"/>
        <end position="200"/>
    </location>
</feature>
<feature type="transmembrane region" description="Helical" evidence="2">
    <location>
        <begin position="253"/>
        <end position="270"/>
    </location>
</feature>
<organism evidence="4 5">
    <name type="scientific">Legionella pneumophila</name>
    <dbReference type="NCBI Taxonomy" id="446"/>
    <lineage>
        <taxon>Bacteria</taxon>
        <taxon>Pseudomonadati</taxon>
        <taxon>Pseudomonadota</taxon>
        <taxon>Gammaproteobacteria</taxon>
        <taxon>Legionellales</taxon>
        <taxon>Legionellaceae</taxon>
        <taxon>Legionella</taxon>
    </lineage>
</organism>
<dbReference type="InterPro" id="IPR010656">
    <property type="entry name" value="DctM"/>
</dbReference>
<keyword evidence="2" id="KW-1133">Transmembrane helix</keyword>
<comment type="caution">
    <text evidence="4">The sequence shown here is derived from an EMBL/GenBank/DDBJ whole genome shotgun (WGS) entry which is preliminary data.</text>
</comment>
<evidence type="ECO:0000313" key="4">
    <source>
        <dbReference type="EMBL" id="HAT1595750.1"/>
    </source>
</evidence>
<gene>
    <name evidence="4" type="ORF">I8Y58_000956</name>
</gene>
<dbReference type="GO" id="GO:0005886">
    <property type="term" value="C:plasma membrane"/>
    <property type="evidence" value="ECO:0007669"/>
    <property type="project" value="UniProtKB-SubCell"/>
</dbReference>
<keyword evidence="2" id="KW-0812">Transmembrane</keyword>
<evidence type="ECO:0000256" key="1">
    <source>
        <dbReference type="RuleBase" id="RU369079"/>
    </source>
</evidence>
<name>A0AAN5PR73_LEGPN</name>
<dbReference type="RefSeq" id="WP_027220351.1">
    <property type="nucleotide sequence ID" value="NZ_CAXYJF010000021.1"/>
</dbReference>
<reference evidence="4" key="2">
    <citation type="submission" date="2020-11" db="EMBL/GenBank/DDBJ databases">
        <authorList>
            <consortium name="NCBI Pathogen Detection Project"/>
        </authorList>
    </citation>
    <scope>NUCLEOTIDE SEQUENCE</scope>
    <source>
        <strain evidence="4">D3612</strain>
    </source>
</reference>
<feature type="transmembrane region" description="Helical" evidence="2">
    <location>
        <begin position="55"/>
        <end position="74"/>
    </location>
</feature>
<keyword evidence="2" id="KW-0472">Membrane</keyword>
<keyword evidence="1" id="KW-0813">Transport</keyword>
<reference evidence="4" key="1">
    <citation type="journal article" date="2018" name="Genome Biol.">
        <title>SKESA: strategic k-mer extension for scrupulous assemblies.</title>
        <authorList>
            <person name="Souvorov A."/>
            <person name="Agarwala R."/>
            <person name="Lipman D.J."/>
        </authorList>
    </citation>
    <scope>NUCLEOTIDE SEQUENCE</scope>
    <source>
        <strain evidence="4">D3612</strain>
    </source>
</reference>
<evidence type="ECO:0000256" key="2">
    <source>
        <dbReference type="SAM" id="Phobius"/>
    </source>
</evidence>
<sequence>MSFYIQLASLSIIILYVLLLFRNVDPLVATAVCVGLGFLWNISTPIDIGNAMADALGSFMALVGFIIMLGRGLGEVLTHTQVSHTLVHQIVYGVGVNTQRRAKIGIVLSSFIIVGLLGTLAGGLAILAPSLRPIAGSVGLSRPSLAVLMQASAEEALILGPFAPPVVTLLGVTGLSYGTVFLYASLPIAIVTLITTWFMASRLQKLYINELCEDENSTEPFTPSRQQKRTTLIFLVSFLFCVVYGLFTQAKTSYVIFVMLFLALITGLSYRLSLKQIFNLLFAGMQKSLHLFFLFILFDPFMALIHQAGGFNALTEILTPLINLGGKPVLSILIGFTGAFGMPGAAEATIKMLHQLFSPSVLQMQLPLITFALCMLFATRVTNYAYPGANMFAAMGFAGSENVKAMIQNGLVVTGVQVAFLIVYSLLIPWHA</sequence>
<proteinExistence type="predicted"/>
<accession>A0AAN5PR73</accession>
<feature type="domain" description="TRAP C4-dicarboxylate transport system permease DctM subunit" evidence="3">
    <location>
        <begin position="13"/>
        <end position="407"/>
    </location>
</feature>
<protein>
    <submittedName>
        <fullName evidence="4">TRAP transporter large permease subunit</fullName>
    </submittedName>
</protein>
<dbReference type="Proteomes" id="UP000861567">
    <property type="component" value="Unassembled WGS sequence"/>
</dbReference>
<keyword evidence="1" id="KW-1003">Cell membrane</keyword>
<comment type="subcellular location">
    <subcellularLocation>
        <location evidence="1">Cell inner membrane</location>
        <topology evidence="1">Multi-pass membrane protein</topology>
    </subcellularLocation>
</comment>
<dbReference type="AlphaFoldDB" id="A0AAN5PR73"/>
<dbReference type="Pfam" id="PF06808">
    <property type="entry name" value="DctM"/>
    <property type="match status" value="1"/>
</dbReference>
<feature type="transmembrane region" description="Helical" evidence="2">
    <location>
        <begin position="106"/>
        <end position="128"/>
    </location>
</feature>
<comment type="function">
    <text evidence="1">Part of the tripartite ATP-independent periplasmic (TRAP) transport system.</text>
</comment>
<evidence type="ECO:0000259" key="3">
    <source>
        <dbReference type="Pfam" id="PF06808"/>
    </source>
</evidence>
<feature type="transmembrane region" description="Helical" evidence="2">
    <location>
        <begin position="366"/>
        <end position="386"/>
    </location>
</feature>
<dbReference type="GO" id="GO:0022857">
    <property type="term" value="F:transmembrane transporter activity"/>
    <property type="evidence" value="ECO:0007669"/>
    <property type="project" value="UniProtKB-UniRule"/>
</dbReference>
<feature type="transmembrane region" description="Helical" evidence="2">
    <location>
        <begin position="406"/>
        <end position="427"/>
    </location>
</feature>
<keyword evidence="1" id="KW-0997">Cell inner membrane</keyword>
<feature type="transmembrane region" description="Helical" evidence="2">
    <location>
        <begin position="291"/>
        <end position="309"/>
    </location>
</feature>
<feature type="transmembrane region" description="Helical" evidence="2">
    <location>
        <begin position="230"/>
        <end position="247"/>
    </location>
</feature>